<organism evidence="1 2">
    <name type="scientific">Clostridium chauvoei</name>
    <dbReference type="NCBI Taxonomy" id="46867"/>
    <lineage>
        <taxon>Bacteria</taxon>
        <taxon>Bacillati</taxon>
        <taxon>Bacillota</taxon>
        <taxon>Clostridia</taxon>
        <taxon>Eubacteriales</taxon>
        <taxon>Clostridiaceae</taxon>
        <taxon>Clostridium</taxon>
    </lineage>
</organism>
<protein>
    <submittedName>
        <fullName evidence="1">SEC-C domain-containing protein</fullName>
    </submittedName>
</protein>
<gene>
    <name evidence="1" type="ORF">K4H94_06155</name>
</gene>
<dbReference type="Proteomes" id="UP000775179">
    <property type="component" value="Unassembled WGS sequence"/>
</dbReference>
<dbReference type="SUPFAM" id="SSF103642">
    <property type="entry name" value="Sec-C motif"/>
    <property type="match status" value="1"/>
</dbReference>
<reference evidence="1 2" key="1">
    <citation type="submission" date="2021-08" db="EMBL/GenBank/DDBJ databases">
        <title>Genome sequence analysis of Clostridium chauvoei strains of European origin and evaluation of typing options for outbreak investigations.</title>
        <authorList>
            <person name="Abdel-Glil M."/>
            <person name="Thomas P."/>
            <person name="Seyboldt C."/>
        </authorList>
    </citation>
    <scope>NUCLEOTIDE SEQUENCE [LARGE SCALE GENOMIC DNA]</scope>
    <source>
        <strain evidence="1 2">S0260-09</strain>
    </source>
</reference>
<evidence type="ECO:0000313" key="1">
    <source>
        <dbReference type="EMBL" id="MBX7290623.1"/>
    </source>
</evidence>
<dbReference type="AlphaFoldDB" id="A0ABD4RH45"/>
<dbReference type="GeneID" id="66301458"/>
<dbReference type="InterPro" id="IPR004027">
    <property type="entry name" value="SEC_C_motif"/>
</dbReference>
<name>A0ABD4RH45_9CLOT</name>
<accession>A0ABD4RH45</accession>
<dbReference type="PANTHER" id="PTHR33747">
    <property type="entry name" value="UPF0225 PROTEIN SCO1677"/>
    <property type="match status" value="1"/>
</dbReference>
<dbReference type="RefSeq" id="WP_021875449.1">
    <property type="nucleotide sequence ID" value="NZ_CP018624.1"/>
</dbReference>
<dbReference type="EMBL" id="JAIFTX010000010">
    <property type="protein sequence ID" value="MBX7290623.1"/>
    <property type="molecule type" value="Genomic_DNA"/>
</dbReference>
<evidence type="ECO:0000313" key="2">
    <source>
        <dbReference type="Proteomes" id="UP000775179"/>
    </source>
</evidence>
<comment type="caution">
    <text evidence="1">The sequence shown here is derived from an EMBL/GenBank/DDBJ whole genome shotgun (WGS) entry which is preliminary data.</text>
</comment>
<dbReference type="Gene3D" id="3.10.450.50">
    <property type="match status" value="1"/>
</dbReference>
<proteinExistence type="predicted"/>
<dbReference type="Pfam" id="PF02810">
    <property type="entry name" value="SEC-C"/>
    <property type="match status" value="1"/>
</dbReference>
<sequence>MNNDINKIQEDILKADIRKAEKIWKAMDENSSLEYHLDRMTKEELVKVASKYNVRGITSLKKADAVLKVKEGIVNNIDSVLNLLDEDGVEYIEELIRLKGIKNYKCSELIDANYFRNRGLMFTGMIDKKLNIILPEEVYKILKDKLTDNLKERAKNNTEIIKLFSGMVYFYGVLTFDKFKELVQSYIDFSIDDMDINTLIINGEELGFDYQIEGDLAYHIDVEEPLAILKEQEDNKEINYIKIDKKTLIKASRPDFIEECKQGEKLEKVMGQLFVIDKKILKEEIDSFSIAIKNEVALEEAIETFLEAYEIESDEEKNIFTAELTKLAKSIKRWALKGHTEKEIENNKKTIVNEEKIGRNDPCPCGSNKKYKKCCGR</sequence>
<dbReference type="PANTHER" id="PTHR33747:SF1">
    <property type="entry name" value="ADENYLATE CYCLASE-ASSOCIATED CAP C-TERMINAL DOMAIN-CONTAINING PROTEIN"/>
    <property type="match status" value="1"/>
</dbReference>
<dbReference type="KEGG" id="cchv:BTM20_06235"/>